<accession>D1A2C8</accession>
<evidence type="ECO:0000256" key="2">
    <source>
        <dbReference type="PROSITE-ProRule" id="PRU00335"/>
    </source>
</evidence>
<proteinExistence type="predicted"/>
<dbReference type="RefSeq" id="WP_012850732.1">
    <property type="nucleotide sequence ID" value="NC_013510.1"/>
</dbReference>
<dbReference type="GO" id="GO:0000976">
    <property type="term" value="F:transcription cis-regulatory region binding"/>
    <property type="evidence" value="ECO:0007669"/>
    <property type="project" value="TreeGrafter"/>
</dbReference>
<organism evidence="4 5">
    <name type="scientific">Thermomonospora curvata (strain ATCC 19995 / DSM 43183 / JCM 3096 / KCTC 9072 / NBRC 15933 / NCIMB 10081 / Henssen B9)</name>
    <dbReference type="NCBI Taxonomy" id="471852"/>
    <lineage>
        <taxon>Bacteria</taxon>
        <taxon>Bacillati</taxon>
        <taxon>Actinomycetota</taxon>
        <taxon>Actinomycetes</taxon>
        <taxon>Streptosporangiales</taxon>
        <taxon>Thermomonosporaceae</taxon>
        <taxon>Thermomonospora</taxon>
    </lineage>
</organism>
<dbReference type="PANTHER" id="PTHR30055:SF226">
    <property type="entry name" value="HTH-TYPE TRANSCRIPTIONAL REGULATOR PKSA"/>
    <property type="match status" value="1"/>
</dbReference>
<dbReference type="eggNOG" id="COG1309">
    <property type="taxonomic scope" value="Bacteria"/>
</dbReference>
<protein>
    <submittedName>
        <fullName evidence="4">Transcriptional regulator, TetR family</fullName>
    </submittedName>
</protein>
<dbReference type="InterPro" id="IPR001647">
    <property type="entry name" value="HTH_TetR"/>
</dbReference>
<dbReference type="AlphaFoldDB" id="D1A2C8"/>
<dbReference type="KEGG" id="tcu:Tcur_0346"/>
<dbReference type="SUPFAM" id="SSF46689">
    <property type="entry name" value="Homeodomain-like"/>
    <property type="match status" value="1"/>
</dbReference>
<feature type="domain" description="HTH tetR-type" evidence="3">
    <location>
        <begin position="14"/>
        <end position="74"/>
    </location>
</feature>
<evidence type="ECO:0000313" key="5">
    <source>
        <dbReference type="Proteomes" id="UP000001918"/>
    </source>
</evidence>
<feature type="DNA-binding region" description="H-T-H motif" evidence="2">
    <location>
        <begin position="37"/>
        <end position="56"/>
    </location>
</feature>
<evidence type="ECO:0000313" key="4">
    <source>
        <dbReference type="EMBL" id="ACY95948.1"/>
    </source>
</evidence>
<keyword evidence="5" id="KW-1185">Reference proteome</keyword>
<dbReference type="OrthoDB" id="4709704at2"/>
<dbReference type="Proteomes" id="UP000001918">
    <property type="component" value="Chromosome"/>
</dbReference>
<dbReference type="Gene3D" id="1.10.357.10">
    <property type="entry name" value="Tetracycline Repressor, domain 2"/>
    <property type="match status" value="1"/>
</dbReference>
<dbReference type="GO" id="GO:0003700">
    <property type="term" value="F:DNA-binding transcription factor activity"/>
    <property type="evidence" value="ECO:0007669"/>
    <property type="project" value="TreeGrafter"/>
</dbReference>
<dbReference type="Pfam" id="PF00440">
    <property type="entry name" value="TetR_N"/>
    <property type="match status" value="1"/>
</dbReference>
<dbReference type="InterPro" id="IPR009057">
    <property type="entry name" value="Homeodomain-like_sf"/>
</dbReference>
<name>D1A2C8_THECD</name>
<dbReference type="HOGENOM" id="CLU_083240_1_0_11"/>
<dbReference type="STRING" id="471852.Tcur_0346"/>
<evidence type="ECO:0000259" key="3">
    <source>
        <dbReference type="PROSITE" id="PS50977"/>
    </source>
</evidence>
<reference evidence="4 5" key="1">
    <citation type="journal article" date="2011" name="Stand. Genomic Sci.">
        <title>Complete genome sequence of Thermomonospora curvata type strain (B9).</title>
        <authorList>
            <person name="Chertkov O."/>
            <person name="Sikorski J."/>
            <person name="Nolan M."/>
            <person name="Lapidus A."/>
            <person name="Lucas S."/>
            <person name="Del Rio T.G."/>
            <person name="Tice H."/>
            <person name="Cheng J.F."/>
            <person name="Goodwin L."/>
            <person name="Pitluck S."/>
            <person name="Liolios K."/>
            <person name="Ivanova N."/>
            <person name="Mavromatis K."/>
            <person name="Mikhailova N."/>
            <person name="Ovchinnikova G."/>
            <person name="Pati A."/>
            <person name="Chen A."/>
            <person name="Palaniappan K."/>
            <person name="Djao O.D."/>
            <person name="Land M."/>
            <person name="Hauser L."/>
            <person name="Chang Y.J."/>
            <person name="Jeffries C.D."/>
            <person name="Brettin T."/>
            <person name="Han C."/>
            <person name="Detter J.C."/>
            <person name="Rohde M."/>
            <person name="Goker M."/>
            <person name="Woyke T."/>
            <person name="Bristow J."/>
            <person name="Eisen J.A."/>
            <person name="Markowitz V."/>
            <person name="Hugenholtz P."/>
            <person name="Klenk H.P."/>
            <person name="Kyrpides N.C."/>
        </authorList>
    </citation>
    <scope>NUCLEOTIDE SEQUENCE [LARGE SCALE GENOMIC DNA]</scope>
    <source>
        <strain evidence="5">ATCC 19995 / DSM 43183 / JCM 3096 / KCTC 9072 / NBRC 15933 / NCIMB 10081 / Henssen B9</strain>
    </source>
</reference>
<gene>
    <name evidence="4" type="ordered locus">Tcur_0346</name>
</gene>
<dbReference type="PROSITE" id="PS50977">
    <property type="entry name" value="HTH_TETR_2"/>
    <property type="match status" value="1"/>
</dbReference>
<keyword evidence="1 2" id="KW-0238">DNA-binding</keyword>
<sequence length="196" mass="21467">MPRITAPTVAEHRARRYAELLEAARRIVLADGPEAVTPGAVGARIGLARSSVYKYFPTSRDILVHLLEEIFQRWNARLGEVMAAQAGPAERVTAYIRTFLEFAGSEEHRIADAIGFPSLPPQDAARIRVLHRRLTEPLCQALIELGDPSPQITMELMVGTLNAATRLIAQGHSKAQITAATLAFIRPPGTCGRPER</sequence>
<dbReference type="InterPro" id="IPR050109">
    <property type="entry name" value="HTH-type_TetR-like_transc_reg"/>
</dbReference>
<dbReference type="EMBL" id="CP001738">
    <property type="protein sequence ID" value="ACY95948.1"/>
    <property type="molecule type" value="Genomic_DNA"/>
</dbReference>
<dbReference type="PANTHER" id="PTHR30055">
    <property type="entry name" value="HTH-TYPE TRANSCRIPTIONAL REGULATOR RUTR"/>
    <property type="match status" value="1"/>
</dbReference>
<evidence type="ECO:0000256" key="1">
    <source>
        <dbReference type="ARBA" id="ARBA00023125"/>
    </source>
</evidence>